<dbReference type="CDD" id="cd04301">
    <property type="entry name" value="NAT_SF"/>
    <property type="match status" value="1"/>
</dbReference>
<dbReference type="InterPro" id="IPR050680">
    <property type="entry name" value="YpeA/RimI_acetyltransf"/>
</dbReference>
<dbReference type="GO" id="GO:0016747">
    <property type="term" value="F:acyltransferase activity, transferring groups other than amino-acyl groups"/>
    <property type="evidence" value="ECO:0007669"/>
    <property type="project" value="InterPro"/>
</dbReference>
<dbReference type="PANTHER" id="PTHR43420:SF44">
    <property type="entry name" value="ACETYLTRANSFERASE YPEA"/>
    <property type="match status" value="1"/>
</dbReference>
<comment type="caution">
    <text evidence="4">The sequence shown here is derived from an EMBL/GenBank/DDBJ whole genome shotgun (WGS) entry which is preliminary data.</text>
</comment>
<dbReference type="OrthoDB" id="9799601at2"/>
<gene>
    <name evidence="4" type="ORF">FLL46_21245</name>
</gene>
<dbReference type="PANTHER" id="PTHR43420">
    <property type="entry name" value="ACETYLTRANSFERASE"/>
    <property type="match status" value="1"/>
</dbReference>
<dbReference type="Gene3D" id="3.40.630.30">
    <property type="match status" value="1"/>
</dbReference>
<evidence type="ECO:0000256" key="2">
    <source>
        <dbReference type="ARBA" id="ARBA00023315"/>
    </source>
</evidence>
<dbReference type="InterPro" id="IPR016181">
    <property type="entry name" value="Acyl_CoA_acyltransferase"/>
</dbReference>
<keyword evidence="1 4" id="KW-0808">Transferase</keyword>
<dbReference type="InterPro" id="IPR000182">
    <property type="entry name" value="GNAT_dom"/>
</dbReference>
<dbReference type="Pfam" id="PF00583">
    <property type="entry name" value="Acetyltransf_1"/>
    <property type="match status" value="1"/>
</dbReference>
<sequence>MTVECKLIDYTNPTEAKHLTQLLNEYAQDPMGGGKPLSDEVVDNLAVSLSKRNDAYTVIAYIDEKPAGLANCFESFSTFKCQPLMNIHDIIVSSQFRGQGICKQLLVEVEKLAQQKNCCKLTLEVLEGNTIAQKAYLKFGFAGYELDPEMGKALFWEKSLN</sequence>
<keyword evidence="2" id="KW-0012">Acyltransferase</keyword>
<evidence type="ECO:0000313" key="4">
    <source>
        <dbReference type="EMBL" id="TQV84923.1"/>
    </source>
</evidence>
<dbReference type="SUPFAM" id="SSF55729">
    <property type="entry name" value="Acyl-CoA N-acyltransferases (Nat)"/>
    <property type="match status" value="1"/>
</dbReference>
<evidence type="ECO:0000313" key="5">
    <source>
        <dbReference type="Proteomes" id="UP000315439"/>
    </source>
</evidence>
<dbReference type="EMBL" id="VIKS01000013">
    <property type="protein sequence ID" value="TQV84923.1"/>
    <property type="molecule type" value="Genomic_DNA"/>
</dbReference>
<name>A0A545U691_9GAMM</name>
<reference evidence="4 5" key="1">
    <citation type="submission" date="2019-07" db="EMBL/GenBank/DDBJ databases">
        <title>Draft genome for Aliikangiella sp. M105.</title>
        <authorList>
            <person name="Wang G."/>
        </authorList>
    </citation>
    <scope>NUCLEOTIDE SEQUENCE [LARGE SCALE GENOMIC DNA]</scope>
    <source>
        <strain evidence="4 5">M105</strain>
    </source>
</reference>
<evidence type="ECO:0000259" key="3">
    <source>
        <dbReference type="PROSITE" id="PS51186"/>
    </source>
</evidence>
<dbReference type="Proteomes" id="UP000315439">
    <property type="component" value="Unassembled WGS sequence"/>
</dbReference>
<organism evidence="4 5">
    <name type="scientific">Aliikangiella coralliicola</name>
    <dbReference type="NCBI Taxonomy" id="2592383"/>
    <lineage>
        <taxon>Bacteria</taxon>
        <taxon>Pseudomonadati</taxon>
        <taxon>Pseudomonadota</taxon>
        <taxon>Gammaproteobacteria</taxon>
        <taxon>Oceanospirillales</taxon>
        <taxon>Pleioneaceae</taxon>
        <taxon>Aliikangiella</taxon>
    </lineage>
</organism>
<protein>
    <submittedName>
        <fullName evidence="4">GNAT family N-acetyltransferase</fullName>
    </submittedName>
</protein>
<proteinExistence type="predicted"/>
<dbReference type="PROSITE" id="PS51186">
    <property type="entry name" value="GNAT"/>
    <property type="match status" value="1"/>
</dbReference>
<accession>A0A545U691</accession>
<feature type="domain" description="N-acetyltransferase" evidence="3">
    <location>
        <begin position="6"/>
        <end position="161"/>
    </location>
</feature>
<dbReference type="RefSeq" id="WP_142933482.1">
    <property type="nucleotide sequence ID" value="NZ_ML660169.1"/>
</dbReference>
<evidence type="ECO:0000256" key="1">
    <source>
        <dbReference type="ARBA" id="ARBA00022679"/>
    </source>
</evidence>
<dbReference type="AlphaFoldDB" id="A0A545U691"/>
<keyword evidence="5" id="KW-1185">Reference proteome</keyword>